<keyword evidence="2" id="KW-1185">Reference proteome</keyword>
<comment type="caution">
    <text evidence="1">The sequence shown here is derived from an EMBL/GenBank/DDBJ whole genome shotgun (WGS) entry which is preliminary data.</text>
</comment>
<organism evidence="1 2">
    <name type="scientific">Protopolystoma xenopodis</name>
    <dbReference type="NCBI Taxonomy" id="117903"/>
    <lineage>
        <taxon>Eukaryota</taxon>
        <taxon>Metazoa</taxon>
        <taxon>Spiralia</taxon>
        <taxon>Lophotrochozoa</taxon>
        <taxon>Platyhelminthes</taxon>
        <taxon>Monogenea</taxon>
        <taxon>Polyopisthocotylea</taxon>
        <taxon>Polystomatidea</taxon>
        <taxon>Polystomatidae</taxon>
        <taxon>Protopolystoma</taxon>
    </lineage>
</organism>
<gene>
    <name evidence="1" type="ORF">PXEA_LOCUS541</name>
</gene>
<evidence type="ECO:0000313" key="2">
    <source>
        <dbReference type="Proteomes" id="UP000784294"/>
    </source>
</evidence>
<name>A0A3S5CB98_9PLAT</name>
<reference evidence="1" key="1">
    <citation type="submission" date="2018-11" db="EMBL/GenBank/DDBJ databases">
        <authorList>
            <consortium name="Pathogen Informatics"/>
        </authorList>
    </citation>
    <scope>NUCLEOTIDE SEQUENCE</scope>
</reference>
<evidence type="ECO:0000313" key="1">
    <source>
        <dbReference type="EMBL" id="VEL07101.1"/>
    </source>
</evidence>
<accession>A0A3S5CB98</accession>
<protein>
    <submittedName>
        <fullName evidence="1">Uncharacterized protein</fullName>
    </submittedName>
</protein>
<dbReference type="AlphaFoldDB" id="A0A3S5CB98"/>
<dbReference type="Proteomes" id="UP000784294">
    <property type="component" value="Unassembled WGS sequence"/>
</dbReference>
<sequence>MASLTDNADYDAGETFGNVPRPRFNFRHDHADNGLRTSYLLVSHKNLFICNFLRDARLLVPPTTAEQLRASCTLPLSFCAPAETELGPSTNITSSYNTVPTTTVVSGSVPGHNRVSSIGCRPHSLALGQPSSTSHLMTCLDSSSTIPQSTESSRPQSLVLSIRQMKVTSSPVSVSNIGQQLQNTRAVSRAVALVPNLVSPISLQHQTSSGPRDPRPLRLLPSSLASSPSGQVELARRTLPTISVHSTVPCCLPMNSSLLTHPSSTKRPSSVRIFLPTPTMPRSFHLESSHTAGISQSPTKMASFYRLPSSAFLEIGTPNMVPSLETGQLNYPIQHCNFPYQHYICCVQPFQDHHLPFTGGISSGQMHLPQMTPGQRRWVHVRPSELRLSEE</sequence>
<proteinExistence type="predicted"/>
<dbReference type="EMBL" id="CAAALY010001012">
    <property type="protein sequence ID" value="VEL07101.1"/>
    <property type="molecule type" value="Genomic_DNA"/>
</dbReference>